<dbReference type="NCBIfam" id="TIGR00219">
    <property type="entry name" value="mreC"/>
    <property type="match status" value="1"/>
</dbReference>
<dbReference type="OrthoDB" id="9792313at2"/>
<gene>
    <name evidence="9" type="primary">mreC</name>
    <name evidence="9" type="ORF">FPFC_022660</name>
</gene>
<dbReference type="GO" id="GO:0008360">
    <property type="term" value="P:regulation of cell shape"/>
    <property type="evidence" value="ECO:0007669"/>
    <property type="project" value="UniProtKB-KW"/>
</dbReference>
<keyword evidence="7" id="KW-1133">Transmembrane helix</keyword>
<feature type="domain" description="Rod shape-determining protein MreC beta-barrel core" evidence="8">
    <location>
        <begin position="127"/>
        <end position="278"/>
    </location>
</feature>
<evidence type="ECO:0000256" key="1">
    <source>
        <dbReference type="ARBA" id="ARBA00009369"/>
    </source>
</evidence>
<dbReference type="PANTHER" id="PTHR34138">
    <property type="entry name" value="CELL SHAPE-DETERMINING PROTEIN MREC"/>
    <property type="match status" value="1"/>
</dbReference>
<evidence type="ECO:0000256" key="7">
    <source>
        <dbReference type="SAM" id="Phobius"/>
    </source>
</evidence>
<evidence type="ECO:0000313" key="9">
    <source>
        <dbReference type="EMBL" id="GAP02815.1"/>
    </source>
</evidence>
<dbReference type="PANTHER" id="PTHR34138:SF1">
    <property type="entry name" value="CELL SHAPE-DETERMINING PROTEIN MREC"/>
    <property type="match status" value="1"/>
</dbReference>
<dbReference type="AlphaFoldDB" id="A0A3F3GTT2"/>
<evidence type="ECO:0000259" key="8">
    <source>
        <dbReference type="Pfam" id="PF04085"/>
    </source>
</evidence>
<sequence length="284" mass="30485">MRKLFSSKTVVILMVGFLVIVGLITGSNWWANKTNTPPLFQRMVNDITGGVSRVISAPTNAIGTRANSLSNLLSTFDENKKLKSKLDGYAQTQVRLQTLEDENKSLKKQLDLKASLTDYDTVSAVTIARSPTTWQSQLVINKGAKSGIKKGMPVLGDSGLIGRISEVNTVNSKVTLVSDSSEDTNRFAITVKGSQGDVNGIITDYDVNQKLLVMGQITETQAINPGDKVVTSGLGGMMPEGILVGKVAKVTTDDYGLSRKIYIQPSSDLSRLSTVLVAKTEVGS</sequence>
<organism evidence="9 10">
    <name type="scientific">Fructobacillus pseudoficulneus</name>
    <dbReference type="NCBI Taxonomy" id="220714"/>
    <lineage>
        <taxon>Bacteria</taxon>
        <taxon>Bacillati</taxon>
        <taxon>Bacillota</taxon>
        <taxon>Bacilli</taxon>
        <taxon>Lactobacillales</taxon>
        <taxon>Lactobacillaceae</taxon>
        <taxon>Fructobacillus</taxon>
    </lineage>
</organism>
<dbReference type="Pfam" id="PF04085">
    <property type="entry name" value="MreC"/>
    <property type="match status" value="1"/>
</dbReference>
<accession>A0A3F3GTT2</accession>
<dbReference type="Proteomes" id="UP000061227">
    <property type="component" value="Unassembled WGS sequence"/>
</dbReference>
<dbReference type="EMBL" id="DF968064">
    <property type="protein sequence ID" value="GAP02815.1"/>
    <property type="molecule type" value="Genomic_DNA"/>
</dbReference>
<evidence type="ECO:0000256" key="4">
    <source>
        <dbReference type="ARBA" id="ARBA00032089"/>
    </source>
</evidence>
<feature type="coiled-coil region" evidence="6">
    <location>
        <begin position="89"/>
        <end position="116"/>
    </location>
</feature>
<dbReference type="GO" id="GO:0005886">
    <property type="term" value="C:plasma membrane"/>
    <property type="evidence" value="ECO:0007669"/>
    <property type="project" value="TreeGrafter"/>
</dbReference>
<evidence type="ECO:0000256" key="6">
    <source>
        <dbReference type="SAM" id="Coils"/>
    </source>
</evidence>
<dbReference type="Gene3D" id="1.20.5.490">
    <property type="entry name" value="Single helix bin"/>
    <property type="match status" value="1"/>
</dbReference>
<protein>
    <recommendedName>
        <fullName evidence="2 5">Cell shape-determining protein MreC</fullName>
    </recommendedName>
    <alternativeName>
        <fullName evidence="4 5">Cell shape protein MreC</fullName>
    </alternativeName>
</protein>
<dbReference type="RefSeq" id="WP_059377763.1">
    <property type="nucleotide sequence ID" value="NZ_DF968064.1"/>
</dbReference>
<comment type="similarity">
    <text evidence="1 5">Belongs to the MreC family.</text>
</comment>
<dbReference type="InterPro" id="IPR007221">
    <property type="entry name" value="MreC"/>
</dbReference>
<dbReference type="InterPro" id="IPR055342">
    <property type="entry name" value="MreC_beta-barrel_core"/>
</dbReference>
<dbReference type="PIRSF" id="PIRSF038471">
    <property type="entry name" value="MreC"/>
    <property type="match status" value="1"/>
</dbReference>
<evidence type="ECO:0000313" key="10">
    <source>
        <dbReference type="Proteomes" id="UP000061227"/>
    </source>
</evidence>
<dbReference type="Gene3D" id="2.40.10.350">
    <property type="entry name" value="Rod shape-determining protein MreC, domain 2"/>
    <property type="match status" value="1"/>
</dbReference>
<evidence type="ECO:0000256" key="3">
    <source>
        <dbReference type="ARBA" id="ARBA00022960"/>
    </source>
</evidence>
<reference evidence="9 10" key="1">
    <citation type="journal article" date="2015" name="BMC Genomics">
        <title>Comparative genomics of Fructobacillus spp. and Leuconostoc spp. reveals niche-specific evolution of Fructobacillus spp.</title>
        <authorList>
            <person name="Endo A."/>
            <person name="Tanizawa Y."/>
            <person name="Tanaka N."/>
            <person name="Maeno S."/>
            <person name="Kumar H."/>
            <person name="Shiwa Y."/>
            <person name="Okada S."/>
            <person name="Yoshikawa H."/>
            <person name="Dicks L."/>
            <person name="Nakagawa J."/>
            <person name="Arita M."/>
        </authorList>
    </citation>
    <scope>NUCLEOTIDE SEQUENCE [LARGE SCALE GENOMIC DNA]</scope>
    <source>
        <strain evidence="9 10">DSM 15468</strain>
    </source>
</reference>
<evidence type="ECO:0000256" key="2">
    <source>
        <dbReference type="ARBA" id="ARBA00013855"/>
    </source>
</evidence>
<dbReference type="InterPro" id="IPR042175">
    <property type="entry name" value="Cell/Rod_MreC_2"/>
</dbReference>
<keyword evidence="10" id="KW-1185">Reference proteome</keyword>
<feature type="transmembrane region" description="Helical" evidence="7">
    <location>
        <begin position="12"/>
        <end position="31"/>
    </location>
</feature>
<keyword evidence="3 5" id="KW-0133">Cell shape</keyword>
<keyword evidence="6" id="KW-0175">Coiled coil</keyword>
<evidence type="ECO:0000256" key="5">
    <source>
        <dbReference type="PIRNR" id="PIRNR038471"/>
    </source>
</evidence>
<proteinExistence type="inferred from homology"/>
<keyword evidence="7" id="KW-0812">Transmembrane</keyword>
<keyword evidence="7" id="KW-0472">Membrane</keyword>
<dbReference type="Gene3D" id="2.40.10.340">
    <property type="entry name" value="Rod shape-determining protein MreC, domain 1"/>
    <property type="match status" value="1"/>
</dbReference>
<name>A0A3F3GTT2_9LACO</name>
<comment type="function">
    <text evidence="5">Involved in formation and maintenance of cell shape.</text>
</comment>
<dbReference type="STRING" id="220714.SAMN05660469_0754"/>
<dbReference type="InterPro" id="IPR042177">
    <property type="entry name" value="Cell/Rod_1"/>
</dbReference>